<sequence length="226" mass="26138">MVLCLGAATSNAAEAAREYTRLYPQRRHPNDKVIRPVEQRLRENGQMMPIYVNRGRPREVRTPALEEVVLEAIENTPGRSIRGLAREFEVDYRTIQAILADEHYHPYHYIKVQALRPGDYPARVQFCEWLLQHHANDLRFIDNVLWTDESIFSQDGVFNQHNNHFWATENLFVVRPRDHYNPLSEGFTANGSSLAGAGRGSESSYYFFCIGRHVASCWGSLLRYVE</sequence>
<proteinExistence type="predicted"/>
<accession>A0AA38IXE8</accession>
<dbReference type="Gene3D" id="3.30.420.10">
    <property type="entry name" value="Ribonuclease H-like superfamily/Ribonuclease H"/>
    <property type="match status" value="1"/>
</dbReference>
<protein>
    <recommendedName>
        <fullName evidence="3">DUF4817 domain-containing protein</fullName>
    </recommendedName>
</protein>
<gene>
    <name evidence="1" type="ORF">Zmor_007039</name>
</gene>
<dbReference type="PANTHER" id="PTHR47326">
    <property type="entry name" value="TRANSPOSABLE ELEMENT TC3 TRANSPOSASE-LIKE PROTEIN"/>
    <property type="match status" value="1"/>
</dbReference>
<comment type="caution">
    <text evidence="1">The sequence shown here is derived from an EMBL/GenBank/DDBJ whole genome shotgun (WGS) entry which is preliminary data.</text>
</comment>
<name>A0AA38IXE8_9CUCU</name>
<dbReference type="InterPro" id="IPR036397">
    <property type="entry name" value="RNaseH_sf"/>
</dbReference>
<dbReference type="Proteomes" id="UP001168821">
    <property type="component" value="Unassembled WGS sequence"/>
</dbReference>
<evidence type="ECO:0008006" key="3">
    <source>
        <dbReference type="Google" id="ProtNLM"/>
    </source>
</evidence>
<dbReference type="AlphaFoldDB" id="A0AA38IXE8"/>
<reference evidence="1" key="1">
    <citation type="journal article" date="2023" name="G3 (Bethesda)">
        <title>Whole genome assemblies of Zophobas morio and Tenebrio molitor.</title>
        <authorList>
            <person name="Kaur S."/>
            <person name="Stinson S.A."/>
            <person name="diCenzo G.C."/>
        </authorList>
    </citation>
    <scope>NUCLEOTIDE SEQUENCE</scope>
    <source>
        <strain evidence="1">QUZm001</strain>
    </source>
</reference>
<dbReference type="GO" id="GO:0003676">
    <property type="term" value="F:nucleic acid binding"/>
    <property type="evidence" value="ECO:0007669"/>
    <property type="project" value="InterPro"/>
</dbReference>
<organism evidence="1 2">
    <name type="scientific">Zophobas morio</name>
    <dbReference type="NCBI Taxonomy" id="2755281"/>
    <lineage>
        <taxon>Eukaryota</taxon>
        <taxon>Metazoa</taxon>
        <taxon>Ecdysozoa</taxon>
        <taxon>Arthropoda</taxon>
        <taxon>Hexapoda</taxon>
        <taxon>Insecta</taxon>
        <taxon>Pterygota</taxon>
        <taxon>Neoptera</taxon>
        <taxon>Endopterygota</taxon>
        <taxon>Coleoptera</taxon>
        <taxon>Polyphaga</taxon>
        <taxon>Cucujiformia</taxon>
        <taxon>Tenebrionidae</taxon>
        <taxon>Zophobas</taxon>
    </lineage>
</organism>
<dbReference type="PANTHER" id="PTHR47326:SF1">
    <property type="entry name" value="HTH PSQ-TYPE DOMAIN-CONTAINING PROTEIN"/>
    <property type="match status" value="1"/>
</dbReference>
<keyword evidence="2" id="KW-1185">Reference proteome</keyword>
<evidence type="ECO:0000313" key="2">
    <source>
        <dbReference type="Proteomes" id="UP001168821"/>
    </source>
</evidence>
<dbReference type="EMBL" id="JALNTZ010000002">
    <property type="protein sequence ID" value="KAJ3662704.1"/>
    <property type="molecule type" value="Genomic_DNA"/>
</dbReference>
<evidence type="ECO:0000313" key="1">
    <source>
        <dbReference type="EMBL" id="KAJ3662704.1"/>
    </source>
</evidence>